<keyword evidence="3" id="KW-1185">Reference proteome</keyword>
<accession>A0A7J6LMI7</accession>
<dbReference type="InterPro" id="IPR029033">
    <property type="entry name" value="His_PPase_superfam"/>
</dbReference>
<proteinExistence type="predicted"/>
<organism evidence="2 3">
    <name type="scientific">Perkinsus chesapeaki</name>
    <name type="common">Clam parasite</name>
    <name type="synonym">Perkinsus andrewsi</name>
    <dbReference type="NCBI Taxonomy" id="330153"/>
    <lineage>
        <taxon>Eukaryota</taxon>
        <taxon>Sar</taxon>
        <taxon>Alveolata</taxon>
        <taxon>Perkinsozoa</taxon>
        <taxon>Perkinsea</taxon>
        <taxon>Perkinsida</taxon>
        <taxon>Perkinsidae</taxon>
        <taxon>Perkinsus</taxon>
    </lineage>
</organism>
<feature type="transmembrane region" description="Helical" evidence="1">
    <location>
        <begin position="120"/>
        <end position="145"/>
    </location>
</feature>
<dbReference type="Gene3D" id="3.40.50.1240">
    <property type="entry name" value="Phosphoglycerate mutase-like"/>
    <property type="match status" value="1"/>
</dbReference>
<dbReference type="AlphaFoldDB" id="A0A7J6LMI7"/>
<protein>
    <submittedName>
        <fullName evidence="2">Uncharacterized protein</fullName>
    </submittedName>
</protein>
<gene>
    <name evidence="2" type="ORF">FOL47_007138</name>
</gene>
<dbReference type="OrthoDB" id="10415923at2759"/>
<evidence type="ECO:0000313" key="2">
    <source>
        <dbReference type="EMBL" id="KAF4660509.1"/>
    </source>
</evidence>
<keyword evidence="1" id="KW-0812">Transmembrane</keyword>
<keyword evidence="1" id="KW-1133">Transmembrane helix</keyword>
<reference evidence="2 3" key="1">
    <citation type="submission" date="2020-04" db="EMBL/GenBank/DDBJ databases">
        <title>Perkinsus chesapeaki whole genome sequence.</title>
        <authorList>
            <person name="Bogema D.R."/>
        </authorList>
    </citation>
    <scope>NUCLEOTIDE SEQUENCE [LARGE SCALE GENOMIC DNA]</scope>
    <source>
        <strain evidence="2">ATCC PRA-425</strain>
    </source>
</reference>
<evidence type="ECO:0000313" key="3">
    <source>
        <dbReference type="Proteomes" id="UP000591131"/>
    </source>
</evidence>
<dbReference type="Proteomes" id="UP000591131">
    <property type="component" value="Unassembled WGS sequence"/>
</dbReference>
<comment type="caution">
    <text evidence="2">The sequence shown here is derived from an EMBL/GenBank/DDBJ whole genome shotgun (WGS) entry which is preliminary data.</text>
</comment>
<dbReference type="SUPFAM" id="SSF53254">
    <property type="entry name" value="Phosphoglycerate mutase-like"/>
    <property type="match status" value="1"/>
</dbReference>
<keyword evidence="1" id="KW-0472">Membrane</keyword>
<feature type="transmembrane region" description="Helical" evidence="1">
    <location>
        <begin position="245"/>
        <end position="269"/>
    </location>
</feature>
<name>A0A7J6LMI7_PERCH</name>
<dbReference type="EMBL" id="JAAPAO010000410">
    <property type="protein sequence ID" value="KAF4660509.1"/>
    <property type="molecule type" value="Genomic_DNA"/>
</dbReference>
<feature type="transmembrane region" description="Helical" evidence="1">
    <location>
        <begin position="197"/>
        <end position="219"/>
    </location>
</feature>
<sequence>MCCRNSDKLYKVLPERSKLGKDIIGDLTTAGRKFSLYSGHDTGPMGEMLSALGLRWEDSGRLCASVWPTFGSMLVFEIYSDNLGRFVYNGRVATADSIPECMGKKHFPVMINWVFQRIAVCCYFGLMITFVGSGIANLACAYNVAPAELQAHLPVAYSYFTKTPFIKSAMKFCGIATVPQLMKILGCAHLASSMSIFFQPILGALWMLVTMIGAEYVSIRTADMPGMPNHNLCGKSSPICPATHAMHFAIAVMAIVVMLVGTPVCSFCVKVFGEKKNKNE</sequence>
<evidence type="ECO:0000256" key="1">
    <source>
        <dbReference type="SAM" id="Phobius"/>
    </source>
</evidence>